<evidence type="ECO:0000256" key="1">
    <source>
        <dbReference type="SAM" id="Phobius"/>
    </source>
</evidence>
<evidence type="ECO:0000313" key="2">
    <source>
        <dbReference type="EMBL" id="MIE73161.1"/>
    </source>
</evidence>
<reference evidence="2" key="1">
    <citation type="submission" date="2018-08" db="EMBL/GenBank/DDBJ databases">
        <authorList>
            <consortium name="GenomeTrakr network: Whole genome sequencing for foodborne pathogen traceback"/>
        </authorList>
    </citation>
    <scope>NUCLEOTIDE SEQUENCE [LARGE SCALE GENOMIC DNA]</scope>
    <source>
        <strain evidence="2">FMA0132</strain>
    </source>
</reference>
<name>A0A6C8Y3Z6_SALDZ</name>
<sequence>KSPLPGLLTVGCLQVVLLSLRVSLFRRAFLRRLMEMAILLNLRYRLNPLCLTLNRQILILSPLLRVAAPVVVRNLTYQPFFLKFHLLMQDIYTVPLYFIMTPVLHGILMLLWLRLI</sequence>
<feature type="transmembrane region" description="Helical" evidence="1">
    <location>
        <begin position="6"/>
        <end position="25"/>
    </location>
</feature>
<feature type="transmembrane region" description="Helical" evidence="1">
    <location>
        <begin position="91"/>
        <end position="113"/>
    </location>
</feature>
<feature type="non-terminal residue" evidence="2">
    <location>
        <position position="1"/>
    </location>
</feature>
<keyword evidence="1" id="KW-0472">Membrane</keyword>
<organism evidence="2">
    <name type="scientific">Salmonella diarizonae</name>
    <dbReference type="NCBI Taxonomy" id="59204"/>
    <lineage>
        <taxon>Bacteria</taxon>
        <taxon>Pseudomonadati</taxon>
        <taxon>Pseudomonadota</taxon>
        <taxon>Gammaproteobacteria</taxon>
        <taxon>Enterobacterales</taxon>
        <taxon>Enterobacteriaceae</taxon>
        <taxon>Salmonella</taxon>
    </lineage>
</organism>
<accession>A0A6C8Y3Z6</accession>
<keyword evidence="1" id="KW-1133">Transmembrane helix</keyword>
<proteinExistence type="predicted"/>
<dbReference type="EMBL" id="RSHK01000081">
    <property type="protein sequence ID" value="MIE73161.1"/>
    <property type="molecule type" value="Genomic_DNA"/>
</dbReference>
<gene>
    <name evidence="2" type="ORF">EL06_28360</name>
</gene>
<comment type="caution">
    <text evidence="2">The sequence shown here is derived from an EMBL/GenBank/DDBJ whole genome shotgun (WGS) entry which is preliminary data.</text>
</comment>
<dbReference type="AlphaFoldDB" id="A0A6C8Y3Z6"/>
<dbReference type="Proteomes" id="UP000885362">
    <property type="component" value="Unassembled WGS sequence"/>
</dbReference>
<protein>
    <submittedName>
        <fullName evidence="2">Uncharacterized protein</fullName>
    </submittedName>
</protein>
<keyword evidence="1" id="KW-0812">Transmembrane</keyword>
<feature type="transmembrane region" description="Helical" evidence="1">
    <location>
        <begin position="46"/>
        <end position="71"/>
    </location>
</feature>